<evidence type="ECO:0000313" key="6">
    <source>
        <dbReference type="Proteomes" id="UP000308092"/>
    </source>
</evidence>
<sequence length="3024" mass="339609">MSQPIVLLLCYRDCQLRSHQANNLVLEGDVKDQCVRLLESAFGTDDPYLGHILTVLDRTDCLPLAIGDLTSSQGVWVAGEGVDQEQVKHDKAKLKIMGYLLEHSGGSLPFVNFCINRLRVSHHILHLSSWRQELATLVFSYGKREVLAEYVSPWVEICRHLFLSEPQAVMCALVGCSETPLPENVEILRDKIFHVLHLVQRYHFDLLREPIGAVLREGNILAEAEVEPDEAEAVQNFLSRLQQLQGLVSEPDDLVSLIQCEGYNSAKDIVDHKVQAVECMEANGIPSERVQAIVSHAQVLELRRDQLWREVLDKRGTGGIADVRLAAVDAASDDDGPPDERPPLADVINMTELFGLQSMGCIECASVTGPAAYFVDLLQKLGAIRLGTTGNETLRSKLFERRPDLADLELSCANTKVLIPYIDLVNEVLESVLWNAKQGRRPKIQAFNMGEHSSSEAYIAQPQNTNLKVYQEIVQPMIYPMHVFPYNQATHATRACLTALGISRIQLMRTLRAPRRISTCPEQKPDAEKILARSVAAESLGLQREDYVAITRESCYSLEYLLSQDQTWNEDSYCHSIGLKDIHEYWGYTSQEEMCGESGLTLIKRELLPRSGLDFQGLLSILKTRFMGKRLVILSKNGGVVFTDSLDNMRLRQLPRKGDQETLSLDPDICHELQAFLRLKEKLQWPLDELDSLLVTLSGTRTSSIDPQLMDELAAVQELSELTGINRAELQPLWGGIDVEDQNLLYSRLFYNLHGFQAGSMQVPGNLPLILSGLQLSVSEYEAVMSASQLTSPLGHDGIRQLYRVAILCRMLGISPFLYGEVLSVYPDDTDPFHGPRETLALIKKWKEITSIPGSWAPEQLLFILRGESRVPDSSTNQPAVDKNLQIAASIVSSTATSTVKFDSVTAIIETDLRNRVSQLASMIFGEEQGKEIVHFIDKGGTPDDKARITALIRFVFGENAPGVIESIEQEQNSTAQMRVFYSQLAAAVSTAQRSQVILASLQPHFPGLDITTLQFCLTEIIHVREKRLDGKSSALCGMDTLLGLSRLPTAQDSEFQGYFRLPKTGRYNIDLAPAHEPEGEKARRLVLDGTPLVLHGNGPQRAETSRLLAAHWYKLEYTGPFSDLDWSSQETVPPTHVSFTGNNLIRQETLETTSSVVAKLTQLSEVISHLDLKISEVRVLQAKGIYLNSLTLANLIQLVKYRLLREEFQRAGAKERLLELYRWLSAQDPETSLASKIQSTTGWTIQECTDYLHGRYPGMKDANLLQVFGDINELFEMREVMRFVRRGGLSNVPLQTLFEMATPVKPELPSEQRPGSVTAEFNNAAILRSAIQSRHSSGSGAVGSTSLSTANDQIRKSQRTALIHCLLVQSKLSADQPPLRDANDLFGHYLIDVQMGTELHTSRIKQAISTVQLFLQRCMLGSEKKQGIRSTLLRENLSDWEIENMMRYRLWEANRKSYLYPENWIDPTLRDDKTEQFQTVEGTVMQSKLDDQRIADIIKGYVHSATEVADIEIVSYLWERKDTGEIPGESEFHFFGRSRTIPPAHYYRKLHVRVNTGSSLNQLPRWKREILSQWDKGNRGKFVNFWWSSVHRMRLREKLWYLENLLGDIVLWPSWERLGVVTELRKRLCRMEPQQHEAEGLIALMKELGVERSRPPSNTDDVASLLAKVLGEPTEARKQIPRLAKVIGELGGNQSSIRIRDYLVFHLGLSIAKGSLSATATEWSPWTKLSADIPMYEHDYDMTKLDAPGTYLIPAISNGRLLVFIPDIITGQQSALGQAEGGINDSKYGELTDKKVVGSLPHQHWEIRLGYIEYINGKWSAKKLSQSSIRIQQNKDQKLQSITSFLFRVGKKASRITEDQPKARETLSVTVESLTSGGGGGHIWGKFEVRGHQLILTDHSTTIPTPSLRKTASEIPIAVQYGPRVEFCRIKFNEKPTSGALKRAGVSGAGQSPDTMEPLFAEARGSVRSWLMSFPSNSLPQGLVMEAAGSHAIETYFSFPVNPRARHDQQDWITERLTDFATPLLMQNVNSDQSPKDVYRALRDLPSNLQDEAFGRRHSVVFHERATPSAVYHWELGVHIPSLLMERLIATQQYELALKVARLVFDPTTDGERVDRCWSFPPFRDEYTRTGIMPDFTRTWETTIATEEWRASKGNVHAAARYKPRAYMMRFVIKYIQALVALGDQYFRQETMESIPLAIQRYSEADHLFGPRPVENPRLGKYPVMTYNDIQSELDPSSNVNVDLGLDFPFFSEPGARGKAGLRHGNSERFALIRTLYFCIPSNPELVSLRDLIDSRLYNIRNGMDINGNVRTLPLFEPALDPGMVVRSNAAAAGPGTSSLLGGLENPMPRYRFRVLMQHGHDLVNELRDSAQQLLSIKEKKDGEALAILRSKHQNAVLQLIIKVKERQKVESEKAVAVLHESRRQQEARLQYYLELIGQSISTVQNQKTGPATEGYEIKPIPRRGQPWIDIPQAFINPSSDDLRMSPFEKAELDLYEQASGKNQKAAQQDYQAAVVSVIPAVTVNVQPMGVGLSTSFGSNTIGQFFASQASMYRQEGQQFADNASRAARMAAATRLLQERRHEANTIGRELMRIDKDLAQMEARLATCDAEIQTQQQEIENAAAEEEWLNRKYTNKQLYAVLDNSLSAMFHQTYLLAIEMMKIAWKALNFEHAVPSQNGSLSALQMPSNASGYCEKSVDGLLSSKALFLELKQMEMRYLEDHTHDYEIVKNISLRQLNPESLLKLQADGNTEFKLSEALFDLDFPRHYCRRISSVALSIPCIVGPYASLNCTLSLQHHEYRVSSQHSDSIRTDPVPITSIAVSSGVEDSGVFDLNFRSSDRYGPFEGAGAISSWSLQLPKHRQFDYSTISDVVLHLRYTALDGSSVRETNASRTIDEFFAATHTLAINLSSEYAAQWQQMWTSGVMELPSLIPRLPYWTRDKTVTPSKVSLLTALGDNVSFQLKAKGSQSHTILQTAGKQYGYNLFTASDSLPGIQELWNIVLKGLGSPKQGRGWLLVGYGVK</sequence>
<comment type="caution">
    <text evidence="5">The sequence shown here is derived from an EMBL/GenBank/DDBJ whole genome shotgun (WGS) entry which is preliminary data.</text>
</comment>
<gene>
    <name evidence="5" type="ORF">EYZ11_006544</name>
</gene>
<feature type="domain" description="Neuraminidase-like" evidence="3">
    <location>
        <begin position="1513"/>
        <end position="1556"/>
    </location>
</feature>
<reference evidence="5 6" key="1">
    <citation type="submission" date="2019-03" db="EMBL/GenBank/DDBJ databases">
        <title>The genome sequence of a newly discovered highly antifungal drug resistant Aspergillus species, Aspergillus tanneri NIH 1004.</title>
        <authorList>
            <person name="Mounaud S."/>
            <person name="Singh I."/>
            <person name="Joardar V."/>
            <person name="Pakala S."/>
            <person name="Pakala S."/>
            <person name="Venepally P."/>
            <person name="Hoover J."/>
            <person name="Nierman W."/>
            <person name="Chung J."/>
            <person name="Losada L."/>
        </authorList>
    </citation>
    <scope>NUCLEOTIDE SEQUENCE [LARGE SCALE GENOMIC DNA]</scope>
    <source>
        <strain evidence="5 6">NIH1004</strain>
    </source>
</reference>
<proteinExistence type="predicted"/>
<keyword evidence="6" id="KW-1185">Reference proteome</keyword>
<evidence type="ECO:0000259" key="2">
    <source>
        <dbReference type="Pfam" id="PF18276"/>
    </source>
</evidence>
<evidence type="ECO:0000259" key="3">
    <source>
        <dbReference type="Pfam" id="PF18413"/>
    </source>
</evidence>
<feature type="domain" description="ABC toxin N-terminal" evidence="4">
    <location>
        <begin position="1353"/>
        <end position="1482"/>
    </location>
</feature>
<feature type="coiled-coil region" evidence="1">
    <location>
        <begin position="2599"/>
        <end position="2633"/>
    </location>
</feature>
<dbReference type="Proteomes" id="UP000308092">
    <property type="component" value="Unassembled WGS sequence"/>
</dbReference>
<dbReference type="Pfam" id="PF18276">
    <property type="entry name" value="TcA_TcB_BD"/>
    <property type="match status" value="1"/>
</dbReference>
<evidence type="ECO:0000259" key="4">
    <source>
        <dbReference type="Pfam" id="PF20220"/>
    </source>
</evidence>
<name>A0A4S3JHG5_9EURO</name>
<dbReference type="EMBL" id="SOSA01000233">
    <property type="protein sequence ID" value="THC93967.1"/>
    <property type="molecule type" value="Genomic_DNA"/>
</dbReference>
<feature type="domain" description="Neuraminidase-like" evidence="3">
    <location>
        <begin position="1720"/>
        <end position="1860"/>
    </location>
</feature>
<evidence type="ECO:0000313" key="5">
    <source>
        <dbReference type="EMBL" id="THC93967.1"/>
    </source>
</evidence>
<feature type="domain" description="Tc toxin complex TcA C-terminal TcB-binding" evidence="2">
    <location>
        <begin position="2597"/>
        <end position="2881"/>
    </location>
</feature>
<dbReference type="Pfam" id="PF20220">
    <property type="entry name" value="ABC_toxin_N"/>
    <property type="match status" value="1"/>
</dbReference>
<dbReference type="InterPro" id="IPR046839">
    <property type="entry name" value="ABC_toxin_N"/>
</dbReference>
<protein>
    <submittedName>
        <fullName evidence="5">Uncharacterized protein</fullName>
    </submittedName>
</protein>
<dbReference type="Pfam" id="PF18413">
    <property type="entry name" value="Neuraminidase"/>
    <property type="match status" value="2"/>
</dbReference>
<keyword evidence="1" id="KW-0175">Coiled coil</keyword>
<evidence type="ECO:0000256" key="1">
    <source>
        <dbReference type="SAM" id="Coils"/>
    </source>
</evidence>
<dbReference type="InterPro" id="IPR041079">
    <property type="entry name" value="Neuraminidase-like"/>
</dbReference>
<organism evidence="5 6">
    <name type="scientific">Aspergillus tanneri</name>
    <dbReference type="NCBI Taxonomy" id="1220188"/>
    <lineage>
        <taxon>Eukaryota</taxon>
        <taxon>Fungi</taxon>
        <taxon>Dikarya</taxon>
        <taxon>Ascomycota</taxon>
        <taxon>Pezizomycotina</taxon>
        <taxon>Eurotiomycetes</taxon>
        <taxon>Eurotiomycetidae</taxon>
        <taxon>Eurotiales</taxon>
        <taxon>Aspergillaceae</taxon>
        <taxon>Aspergillus</taxon>
        <taxon>Aspergillus subgen. Circumdati</taxon>
    </lineage>
</organism>
<dbReference type="VEuPathDB" id="FungiDB:EYZ11_006544"/>
<accession>A0A4S3JHG5</accession>
<dbReference type="InterPro" id="IPR040840">
    <property type="entry name" value="TcA_TcB_BD"/>
</dbReference>
<dbReference type="STRING" id="1220188.A0A4S3JHG5"/>